<dbReference type="GO" id="GO:0005976">
    <property type="term" value="P:polysaccharide metabolic process"/>
    <property type="evidence" value="ECO:0007669"/>
    <property type="project" value="TreeGrafter"/>
</dbReference>
<evidence type="ECO:0000259" key="5">
    <source>
        <dbReference type="Pfam" id="PF05448"/>
    </source>
</evidence>
<dbReference type="InterPro" id="IPR029058">
    <property type="entry name" value="AB_hydrolase_fold"/>
</dbReference>
<keyword evidence="7" id="KW-1185">Reference proteome</keyword>
<dbReference type="Pfam" id="PF05448">
    <property type="entry name" value="AXE1"/>
    <property type="match status" value="1"/>
</dbReference>
<evidence type="ECO:0000256" key="3">
    <source>
        <dbReference type="SAM" id="MobiDB-lite"/>
    </source>
</evidence>
<protein>
    <recommendedName>
        <fullName evidence="5">Acetyl xylan esterase domain-containing protein</fullName>
    </recommendedName>
</protein>
<keyword evidence="4" id="KW-0732">Signal</keyword>
<sequence length="528" mass="58624">MNCQTLLTSLLLLLPILIFSQRSPCDMPDSADPGTKLWAGPEKAMYYQGQEIKFKVTSNETGTVEYTIRESKRSPVLETGSFQLKAGETHYIRTKLNAPGFLELSVTQNWKTHRSGVAVDPCEIRAYGDEPSDFDSFWDAAMQRARSIAHNVSLTYRGDKSDASQRSYKFRIDNIDQKFISGWISIPTCSGPYPAIVRLPSYGREPVGPASHFASEGAIAIALSVHSYDAEKKVPKEVAYQPEDHYMDRNRNYFKAAVLGTIRAIDYLETMPEYDGRNLAVTGVSQGGGLAIMVAGLDPRVQLLVQSQAAFCDHAGAMEDHPSGFPYWVKNGRDTGKDINKVLRETAYYDAVFFARRFQGKSLHVVGYKDDVCPPSTVFAAINAIPGDKKMLHGTATGHESHPDFWPVRREFFAENLPVSPYPECPDQSTLTDTSNDPGVLPSSLRTYPNPISSTNRIELELNESREVDISLWNSQGIALANLYSGKVPAGVTHLDWDAGELPPGVYLIRMSTPDTEIVKRVLKMNNH</sequence>
<dbReference type="PANTHER" id="PTHR40111">
    <property type="entry name" value="CEPHALOSPORIN-C DEACETYLASE"/>
    <property type="match status" value="1"/>
</dbReference>
<gene>
    <name evidence="6" type="ORF">CRP01_21125</name>
</gene>
<comment type="caution">
    <text evidence="6">The sequence shown here is derived from an EMBL/GenBank/DDBJ whole genome shotgun (WGS) entry which is preliminary data.</text>
</comment>
<dbReference type="InterPro" id="IPR026444">
    <property type="entry name" value="Secre_tail"/>
</dbReference>
<organism evidence="6 7">
    <name type="scientific">Flavilitoribacter nigricans (strain ATCC 23147 / DSM 23189 / NBRC 102662 / NCIMB 1420 / SS-2)</name>
    <name type="common">Lewinella nigricans</name>
    <dbReference type="NCBI Taxonomy" id="1122177"/>
    <lineage>
        <taxon>Bacteria</taxon>
        <taxon>Pseudomonadati</taxon>
        <taxon>Bacteroidota</taxon>
        <taxon>Saprospiria</taxon>
        <taxon>Saprospirales</taxon>
        <taxon>Lewinellaceae</taxon>
        <taxon>Flavilitoribacter</taxon>
    </lineage>
</organism>
<dbReference type="GO" id="GO:0052689">
    <property type="term" value="F:carboxylic ester hydrolase activity"/>
    <property type="evidence" value="ECO:0007669"/>
    <property type="project" value="TreeGrafter"/>
</dbReference>
<dbReference type="SUPFAM" id="SSF53474">
    <property type="entry name" value="alpha/beta-Hydrolases"/>
    <property type="match status" value="1"/>
</dbReference>
<feature type="active site" description="Charge relay system" evidence="1">
    <location>
        <position position="399"/>
    </location>
</feature>
<reference evidence="6 7" key="1">
    <citation type="submission" date="2017-10" db="EMBL/GenBank/DDBJ databases">
        <title>The draft genome sequence of Lewinella nigricans NBRC 102662.</title>
        <authorList>
            <person name="Wang K."/>
        </authorList>
    </citation>
    <scope>NUCLEOTIDE SEQUENCE [LARGE SCALE GENOMIC DNA]</scope>
    <source>
        <strain evidence="6 7">NBRC 102662</strain>
    </source>
</reference>
<evidence type="ECO:0000256" key="1">
    <source>
        <dbReference type="PIRSR" id="PIRSR639069-1"/>
    </source>
</evidence>
<dbReference type="EMBL" id="PDUD01000025">
    <property type="protein sequence ID" value="PHN04510.1"/>
    <property type="molecule type" value="Genomic_DNA"/>
</dbReference>
<feature type="region of interest" description="Disordered" evidence="3">
    <location>
        <begin position="423"/>
        <end position="443"/>
    </location>
</feature>
<evidence type="ECO:0000313" key="6">
    <source>
        <dbReference type="EMBL" id="PHN04510.1"/>
    </source>
</evidence>
<evidence type="ECO:0000256" key="4">
    <source>
        <dbReference type="SAM" id="SignalP"/>
    </source>
</evidence>
<feature type="binding site" evidence="2">
    <location>
        <position position="202"/>
    </location>
    <ligand>
        <name>substrate</name>
    </ligand>
</feature>
<dbReference type="Gene3D" id="3.40.50.1820">
    <property type="entry name" value="alpha/beta hydrolase"/>
    <property type="match status" value="1"/>
</dbReference>
<feature type="signal peptide" evidence="4">
    <location>
        <begin position="1"/>
        <end position="24"/>
    </location>
</feature>
<feature type="domain" description="Acetyl xylan esterase" evidence="5">
    <location>
        <begin position="126"/>
        <end position="414"/>
    </location>
</feature>
<evidence type="ECO:0000256" key="2">
    <source>
        <dbReference type="PIRSR" id="PIRSR639069-2"/>
    </source>
</evidence>
<dbReference type="Proteomes" id="UP000223913">
    <property type="component" value="Unassembled WGS sequence"/>
</dbReference>
<accession>A0A2D0N7Z6</accession>
<dbReference type="InterPro" id="IPR008391">
    <property type="entry name" value="AXE1_dom"/>
</dbReference>
<feature type="chain" id="PRO_5012338717" description="Acetyl xylan esterase domain-containing protein" evidence="4">
    <location>
        <begin position="25"/>
        <end position="528"/>
    </location>
</feature>
<feature type="active site" description="Charge relay system" evidence="1">
    <location>
        <position position="370"/>
    </location>
</feature>
<dbReference type="AlphaFoldDB" id="A0A2D0N7Z6"/>
<proteinExistence type="predicted"/>
<dbReference type="NCBIfam" id="TIGR04183">
    <property type="entry name" value="Por_Secre_tail"/>
    <property type="match status" value="1"/>
</dbReference>
<feature type="compositionally biased region" description="Polar residues" evidence="3">
    <location>
        <begin position="427"/>
        <end position="437"/>
    </location>
</feature>
<name>A0A2D0N7Z6_FLAN2</name>
<dbReference type="OrthoDB" id="3668964at2"/>
<dbReference type="InterPro" id="IPR039069">
    <property type="entry name" value="CE7"/>
</dbReference>
<feature type="active site" description="Nucleophile" evidence="1">
    <location>
        <position position="285"/>
    </location>
</feature>
<evidence type="ECO:0000313" key="7">
    <source>
        <dbReference type="Proteomes" id="UP000223913"/>
    </source>
</evidence>
<dbReference type="PANTHER" id="PTHR40111:SF1">
    <property type="entry name" value="CEPHALOSPORIN-C DEACETYLASE"/>
    <property type="match status" value="1"/>
</dbReference>